<name>A0A8S9PUE7_BRACR</name>
<proteinExistence type="predicted"/>
<accession>A0A8S9PUE7</accession>
<organism evidence="1 2">
    <name type="scientific">Brassica cretica</name>
    <name type="common">Mustard</name>
    <dbReference type="NCBI Taxonomy" id="69181"/>
    <lineage>
        <taxon>Eukaryota</taxon>
        <taxon>Viridiplantae</taxon>
        <taxon>Streptophyta</taxon>
        <taxon>Embryophyta</taxon>
        <taxon>Tracheophyta</taxon>
        <taxon>Spermatophyta</taxon>
        <taxon>Magnoliopsida</taxon>
        <taxon>eudicotyledons</taxon>
        <taxon>Gunneridae</taxon>
        <taxon>Pentapetalae</taxon>
        <taxon>rosids</taxon>
        <taxon>malvids</taxon>
        <taxon>Brassicales</taxon>
        <taxon>Brassicaceae</taxon>
        <taxon>Brassiceae</taxon>
        <taxon>Brassica</taxon>
    </lineage>
</organism>
<evidence type="ECO:0000313" key="2">
    <source>
        <dbReference type="Proteomes" id="UP000712600"/>
    </source>
</evidence>
<evidence type="ECO:0000313" key="1">
    <source>
        <dbReference type="EMBL" id="KAF3524934.1"/>
    </source>
</evidence>
<gene>
    <name evidence="1" type="ORF">F2Q69_00049764</name>
</gene>
<dbReference type="Proteomes" id="UP000712600">
    <property type="component" value="Unassembled WGS sequence"/>
</dbReference>
<comment type="caution">
    <text evidence="1">The sequence shown here is derived from an EMBL/GenBank/DDBJ whole genome shotgun (WGS) entry which is preliminary data.</text>
</comment>
<sequence>MTLKKTVLSPSALSSLFDPTQRKDEMNLSRSYSNSVSIGLILGGGDFSTPSSLALDSGDRWLRQH</sequence>
<reference evidence="1" key="1">
    <citation type="submission" date="2019-12" db="EMBL/GenBank/DDBJ databases">
        <title>Genome sequencing and annotation of Brassica cretica.</title>
        <authorList>
            <person name="Studholme D.J."/>
            <person name="Sarris P."/>
        </authorList>
    </citation>
    <scope>NUCLEOTIDE SEQUENCE</scope>
    <source>
        <strain evidence="1">PFS-109/04</strain>
        <tissue evidence="1">Leaf</tissue>
    </source>
</reference>
<protein>
    <submittedName>
        <fullName evidence="1">Uncharacterized protein</fullName>
    </submittedName>
</protein>
<dbReference type="AlphaFoldDB" id="A0A8S9PUE7"/>
<dbReference type="EMBL" id="QGKX02001347">
    <property type="protein sequence ID" value="KAF3524934.1"/>
    <property type="molecule type" value="Genomic_DNA"/>
</dbReference>